<dbReference type="Proteomes" id="UP000095283">
    <property type="component" value="Unplaced"/>
</dbReference>
<dbReference type="SUPFAM" id="SSF49265">
    <property type="entry name" value="Fibronectin type III"/>
    <property type="match status" value="1"/>
</dbReference>
<proteinExistence type="predicted"/>
<accession>A0A1I7X1U3</accession>
<dbReference type="SUPFAM" id="SSF48726">
    <property type="entry name" value="Immunoglobulin"/>
    <property type="match status" value="1"/>
</dbReference>
<dbReference type="PANTHER" id="PTHR14340">
    <property type="entry name" value="MICROFIBRIL-ASSOCIATED GLYCOPROTEIN 3"/>
    <property type="match status" value="1"/>
</dbReference>
<dbReference type="CDD" id="cd00063">
    <property type="entry name" value="FN3"/>
    <property type="match status" value="1"/>
</dbReference>
<dbReference type="FunFam" id="2.60.40.10:FF:001948">
    <property type="entry name" value="Titin homolog"/>
    <property type="match status" value="1"/>
</dbReference>
<dbReference type="InterPro" id="IPR036116">
    <property type="entry name" value="FN3_sf"/>
</dbReference>
<name>A0A1I7X1U3_HETBA</name>
<dbReference type="InterPro" id="IPR007110">
    <property type="entry name" value="Ig-like_dom"/>
</dbReference>
<keyword evidence="1" id="KW-0393">Immunoglobulin domain</keyword>
<dbReference type="Gene3D" id="2.60.40.10">
    <property type="entry name" value="Immunoglobulins"/>
    <property type="match status" value="2"/>
</dbReference>
<dbReference type="WBParaSite" id="Hba_11418">
    <property type="protein sequence ID" value="Hba_11418"/>
    <property type="gene ID" value="Hba_11418"/>
</dbReference>
<keyword evidence="4" id="KW-1185">Reference proteome</keyword>
<feature type="domain" description="Ig-like" evidence="2">
    <location>
        <begin position="1"/>
        <end position="70"/>
    </location>
</feature>
<dbReference type="PROSITE" id="PS50835">
    <property type="entry name" value="IG_LIKE"/>
    <property type="match status" value="1"/>
</dbReference>
<dbReference type="AlphaFoldDB" id="A0A1I7X1U3"/>
<dbReference type="PANTHER" id="PTHR14340:SF19">
    <property type="entry name" value="IG-LIKE DOMAIN-CONTAINING PROTEIN"/>
    <property type="match status" value="1"/>
</dbReference>
<dbReference type="SMART" id="SM00060">
    <property type="entry name" value="FN3"/>
    <property type="match status" value="1"/>
</dbReference>
<dbReference type="Pfam" id="PF07679">
    <property type="entry name" value="I-set"/>
    <property type="match status" value="1"/>
</dbReference>
<reference evidence="5" key="1">
    <citation type="submission" date="2016-11" db="UniProtKB">
        <authorList>
            <consortium name="WormBaseParasite"/>
        </authorList>
    </citation>
    <scope>IDENTIFICATION</scope>
</reference>
<dbReference type="PRINTS" id="PR00014">
    <property type="entry name" value="FNTYPEIII"/>
</dbReference>
<dbReference type="InterPro" id="IPR036179">
    <property type="entry name" value="Ig-like_dom_sf"/>
</dbReference>
<dbReference type="PROSITE" id="PS50853">
    <property type="entry name" value="FN3"/>
    <property type="match status" value="1"/>
</dbReference>
<evidence type="ECO:0000256" key="1">
    <source>
        <dbReference type="ARBA" id="ARBA00023319"/>
    </source>
</evidence>
<evidence type="ECO:0000259" key="3">
    <source>
        <dbReference type="PROSITE" id="PS50853"/>
    </source>
</evidence>
<organism evidence="4 5">
    <name type="scientific">Heterorhabditis bacteriophora</name>
    <name type="common">Entomopathogenic nematode worm</name>
    <dbReference type="NCBI Taxonomy" id="37862"/>
    <lineage>
        <taxon>Eukaryota</taxon>
        <taxon>Metazoa</taxon>
        <taxon>Ecdysozoa</taxon>
        <taxon>Nematoda</taxon>
        <taxon>Chromadorea</taxon>
        <taxon>Rhabditida</taxon>
        <taxon>Rhabditina</taxon>
        <taxon>Rhabditomorpha</taxon>
        <taxon>Strongyloidea</taxon>
        <taxon>Heterorhabditidae</taxon>
        <taxon>Heterorhabditis</taxon>
    </lineage>
</organism>
<dbReference type="Pfam" id="PF00041">
    <property type="entry name" value="fn3"/>
    <property type="match status" value="1"/>
</dbReference>
<evidence type="ECO:0000313" key="4">
    <source>
        <dbReference type="Proteomes" id="UP000095283"/>
    </source>
</evidence>
<feature type="domain" description="Fibronectin type-III" evidence="3">
    <location>
        <begin position="75"/>
        <end position="168"/>
    </location>
</feature>
<dbReference type="InterPro" id="IPR003961">
    <property type="entry name" value="FN3_dom"/>
</dbReference>
<protein>
    <submittedName>
        <fullName evidence="5">Fibronectin type-III domain-containing protein</fullName>
    </submittedName>
</protein>
<evidence type="ECO:0000313" key="5">
    <source>
        <dbReference type="WBParaSite" id="Hba_11418"/>
    </source>
</evidence>
<dbReference type="InterPro" id="IPR013783">
    <property type="entry name" value="Ig-like_fold"/>
</dbReference>
<evidence type="ECO:0000259" key="2">
    <source>
        <dbReference type="PROSITE" id="PS50835"/>
    </source>
</evidence>
<sequence>MTNSCPTPTVEWNDNKGELIKNSEKFKVEISGLNTILTISGVEVSDRGEYTLRVKNHCGEDSYPIAIQITDRPGAPGRPSVQDQNLDSVRLLWSAPTQDGGSPVRNYTVEMCTAKNKTWSKAEVTPQLFVTLFNLIAKETYRFRIKANNAFGQSDASEESEPVFVKYIIQFFLNLFLNKVESSKYMKINTTLMQKLIIKDLSRIVEEPVKKKKEEKEPGVVVDYEKLDTKVKPEEYKTIDIHRLPNDLQTKVNYVIFNSFQKFFIKCDIKSLCKDIMNKNKKIIFSILYRLLS</sequence>
<dbReference type="InterPro" id="IPR013098">
    <property type="entry name" value="Ig_I-set"/>
</dbReference>